<dbReference type="Pfam" id="PF00583">
    <property type="entry name" value="Acetyltransf_1"/>
    <property type="match status" value="1"/>
</dbReference>
<dbReference type="GO" id="GO:0006974">
    <property type="term" value="P:DNA damage response"/>
    <property type="evidence" value="ECO:0007669"/>
    <property type="project" value="UniProtKB-KW"/>
</dbReference>
<dbReference type="InterPro" id="IPR016181">
    <property type="entry name" value="Acyl_CoA_acyltransferase"/>
</dbReference>
<feature type="domain" description="BRCT" evidence="4">
    <location>
        <begin position="297"/>
        <end position="376"/>
    </location>
</feature>
<dbReference type="InterPro" id="IPR036420">
    <property type="entry name" value="BRCT_dom_sf"/>
</dbReference>
<sequence length="494" mass="55409">MRLSEDVLKNKTSRRYYSCPRSWHSLQDGAARNLPLTGHTIMLLTPKDGGRHMKSLLQEVLKLYMEELPTMNYAANTGKRSKFLEKCLISGKYNTLILSPNSPKGLTQVIAAITFQIVPADTQFAEIPLTAVASAYQNKGIGCMMYEELKERLKGVGILTIFCWADKESEQFWLKQGFVSVGEVDGKGKARKLPVIEESAHDKQSMKEFFSSCMEKTTDNKCQSDEIFFSPKQSGKRITWEASVSALNSKRVKGSHVLNHGVCPMKNCDSLQIEGNDACFAKGPNQESVDQINCPRIMFMDIIDDDKRSRLTKIVEELGGSVARTATSSTHLITGKARRTLNFCLSLCSGVWIVSPSWLKSSFRVGKFLDESQHILEDEEYRMKYNCKLKDAVTRARTSPRSLLRGYQVCLSKHVQPSINDLSSIILTAGGRVIRGLKCMTEPSRTIFLAGEEDVEEALLAAKMGIRTFGIDWLINCVMRQHLDLEADRFAESL</sequence>
<keyword evidence="6" id="KW-1185">Reference proteome</keyword>
<dbReference type="PROSITE" id="PS50172">
    <property type="entry name" value="BRCT"/>
    <property type="match status" value="2"/>
</dbReference>
<dbReference type="Gene3D" id="3.40.630.30">
    <property type="match status" value="1"/>
</dbReference>
<evidence type="ECO:0000256" key="2">
    <source>
        <dbReference type="ARBA" id="ARBA00022763"/>
    </source>
</evidence>
<keyword evidence="3" id="KW-0539">Nucleus</keyword>
<dbReference type="SMART" id="SM00292">
    <property type="entry name" value="BRCT"/>
    <property type="match status" value="2"/>
</dbReference>
<dbReference type="InterPro" id="IPR051579">
    <property type="entry name" value="DDR_Transcriptional_Reg"/>
</dbReference>
<dbReference type="SUPFAM" id="SSF55729">
    <property type="entry name" value="Acyl-CoA N-acyltransferases (Nat)"/>
    <property type="match status" value="1"/>
</dbReference>
<dbReference type="Pfam" id="PF00533">
    <property type="entry name" value="BRCT"/>
    <property type="match status" value="1"/>
</dbReference>
<name>A0A835RU24_VANPL</name>
<dbReference type="InterPro" id="IPR000182">
    <property type="entry name" value="GNAT_dom"/>
</dbReference>
<dbReference type="AlphaFoldDB" id="A0A835RU24"/>
<organism evidence="5 6">
    <name type="scientific">Vanilla planifolia</name>
    <name type="common">Vanilla</name>
    <dbReference type="NCBI Taxonomy" id="51239"/>
    <lineage>
        <taxon>Eukaryota</taxon>
        <taxon>Viridiplantae</taxon>
        <taxon>Streptophyta</taxon>
        <taxon>Embryophyta</taxon>
        <taxon>Tracheophyta</taxon>
        <taxon>Spermatophyta</taxon>
        <taxon>Magnoliopsida</taxon>
        <taxon>Liliopsida</taxon>
        <taxon>Asparagales</taxon>
        <taxon>Orchidaceae</taxon>
        <taxon>Vanilloideae</taxon>
        <taxon>Vanilleae</taxon>
        <taxon>Vanilla</taxon>
    </lineage>
</organism>
<dbReference type="CDD" id="cd04301">
    <property type="entry name" value="NAT_SF"/>
    <property type="match status" value="1"/>
</dbReference>
<dbReference type="Proteomes" id="UP000636800">
    <property type="component" value="Chromosome 1"/>
</dbReference>
<comment type="subcellular location">
    <subcellularLocation>
        <location evidence="1">Nucleus</location>
    </subcellularLocation>
</comment>
<keyword evidence="2" id="KW-0227">DNA damage</keyword>
<dbReference type="EMBL" id="JADCNL010000001">
    <property type="protein sequence ID" value="KAG0498560.1"/>
    <property type="molecule type" value="Genomic_DNA"/>
</dbReference>
<dbReference type="CDD" id="cd18432">
    <property type="entry name" value="BRCT_PAXIP1_rpt6_like"/>
    <property type="match status" value="1"/>
</dbReference>
<accession>A0A835RU24</accession>
<evidence type="ECO:0000259" key="4">
    <source>
        <dbReference type="PROSITE" id="PS50172"/>
    </source>
</evidence>
<dbReference type="Pfam" id="PF16589">
    <property type="entry name" value="BRCT_2"/>
    <property type="match status" value="1"/>
</dbReference>
<dbReference type="CDD" id="cd17744">
    <property type="entry name" value="BRCT_MDC1_rpt1"/>
    <property type="match status" value="1"/>
</dbReference>
<dbReference type="InterPro" id="IPR001357">
    <property type="entry name" value="BRCT_dom"/>
</dbReference>
<comment type="caution">
    <text evidence="5">The sequence shown here is derived from an EMBL/GenBank/DDBJ whole genome shotgun (WGS) entry which is preliminary data.</text>
</comment>
<dbReference type="GO" id="GO:0005634">
    <property type="term" value="C:nucleus"/>
    <property type="evidence" value="ECO:0007669"/>
    <property type="project" value="UniProtKB-SubCell"/>
</dbReference>
<dbReference type="Gene3D" id="3.40.50.10190">
    <property type="entry name" value="BRCT domain"/>
    <property type="match status" value="2"/>
</dbReference>
<gene>
    <name evidence="5" type="ORF">HPP92_003251</name>
</gene>
<dbReference type="PANTHER" id="PTHR23196:SF8">
    <property type="entry name" value="N-ACETYLTRANSFERASE"/>
    <property type="match status" value="1"/>
</dbReference>
<feature type="domain" description="BRCT" evidence="4">
    <location>
        <begin position="399"/>
        <end position="483"/>
    </location>
</feature>
<protein>
    <recommendedName>
        <fullName evidence="4">BRCT domain-containing protein</fullName>
    </recommendedName>
</protein>
<evidence type="ECO:0000256" key="1">
    <source>
        <dbReference type="ARBA" id="ARBA00004123"/>
    </source>
</evidence>
<evidence type="ECO:0000313" key="5">
    <source>
        <dbReference type="EMBL" id="KAG0498560.1"/>
    </source>
</evidence>
<dbReference type="GO" id="GO:0016747">
    <property type="term" value="F:acyltransferase activity, transferring groups other than amino-acyl groups"/>
    <property type="evidence" value="ECO:0007669"/>
    <property type="project" value="InterPro"/>
</dbReference>
<proteinExistence type="predicted"/>
<evidence type="ECO:0000256" key="3">
    <source>
        <dbReference type="ARBA" id="ARBA00023242"/>
    </source>
</evidence>
<evidence type="ECO:0000313" key="6">
    <source>
        <dbReference type="Proteomes" id="UP000636800"/>
    </source>
</evidence>
<dbReference type="PANTHER" id="PTHR23196">
    <property type="entry name" value="PAX TRANSCRIPTION ACTIVATION DOMAIN INTERACTING PROTEIN"/>
    <property type="match status" value="1"/>
</dbReference>
<reference evidence="5 6" key="1">
    <citation type="journal article" date="2020" name="Nat. Food">
        <title>A phased Vanilla planifolia genome enables genetic improvement of flavour and production.</title>
        <authorList>
            <person name="Hasing T."/>
            <person name="Tang H."/>
            <person name="Brym M."/>
            <person name="Khazi F."/>
            <person name="Huang T."/>
            <person name="Chambers A.H."/>
        </authorList>
    </citation>
    <scope>NUCLEOTIDE SEQUENCE [LARGE SCALE GENOMIC DNA]</scope>
    <source>
        <tissue evidence="5">Leaf</tissue>
    </source>
</reference>
<dbReference type="SUPFAM" id="SSF52113">
    <property type="entry name" value="BRCT domain"/>
    <property type="match status" value="2"/>
</dbReference>